<keyword evidence="3" id="KW-1185">Reference proteome</keyword>
<sequence>MPKVTSSINNKVAAYLKDFPNETFQSDGKVLYCKCCEKSVSIGQRFQQQFLTSSDDNSSLFHTDLCRAFIRADIPIFKLKNPALKDFLEKYTGKKISEESTIRKKYVNDGPIWVSIDESTNADGRYVSNVIVGKLSSEPCNSFLLNCEQLDKCNHKTIANLFNDSMNFLWPEGVKYENVFLFLFNATPYMCKAGNVLNAFFPKLIHVTCLAHSFHRVAETIRSSYPDVDQLIATVMKIFLKAPSRVLKFKELYPDLNLPPEPILTRWGTWLEAALYNFVKISKKLKI</sequence>
<protein>
    <recommendedName>
        <fullName evidence="1">DUF659 domain-containing protein</fullName>
    </recommendedName>
</protein>
<dbReference type="PANTHER" id="PTHR32344">
    <property type="entry name" value="U1-TYPE DOMAIN-CONTAINING PROTEIN"/>
    <property type="match status" value="1"/>
</dbReference>
<evidence type="ECO:0000259" key="1">
    <source>
        <dbReference type="Pfam" id="PF04937"/>
    </source>
</evidence>
<evidence type="ECO:0000313" key="3">
    <source>
        <dbReference type="Proteomes" id="UP000475862"/>
    </source>
</evidence>
<dbReference type="InterPro" id="IPR007021">
    <property type="entry name" value="DUF659"/>
</dbReference>
<dbReference type="InterPro" id="IPR033375">
    <property type="entry name" value="Cggbp1"/>
</dbReference>
<dbReference type="GO" id="GO:0005634">
    <property type="term" value="C:nucleus"/>
    <property type="evidence" value="ECO:0007669"/>
    <property type="project" value="InterPro"/>
</dbReference>
<gene>
    <name evidence="2" type="ORF">AGLY_016808</name>
</gene>
<dbReference type="PANTHER" id="PTHR32344:SF1">
    <property type="entry name" value="U1-TYPE DOMAIN-CONTAINING PROTEIN"/>
    <property type="match status" value="1"/>
</dbReference>
<accession>A0A6G0SYN2</accession>
<dbReference type="AlphaFoldDB" id="A0A6G0SYN2"/>
<dbReference type="Pfam" id="PF04937">
    <property type="entry name" value="DUF659"/>
    <property type="match status" value="1"/>
</dbReference>
<proteinExistence type="predicted"/>
<reference evidence="2 3" key="1">
    <citation type="submission" date="2019-08" db="EMBL/GenBank/DDBJ databases">
        <title>The genome of the soybean aphid Biotype 1, its phylome, world population structure and adaptation to the North American continent.</title>
        <authorList>
            <person name="Giordano R."/>
            <person name="Donthu R.K."/>
            <person name="Hernandez A.G."/>
            <person name="Wright C.L."/>
            <person name="Zimin A.V."/>
        </authorList>
    </citation>
    <scope>NUCLEOTIDE SEQUENCE [LARGE SCALE GENOMIC DNA]</scope>
    <source>
        <tissue evidence="2">Whole aphids</tissue>
    </source>
</reference>
<dbReference type="SUPFAM" id="SSF53098">
    <property type="entry name" value="Ribonuclease H-like"/>
    <property type="match status" value="1"/>
</dbReference>
<dbReference type="GO" id="GO:0003690">
    <property type="term" value="F:double-stranded DNA binding"/>
    <property type="evidence" value="ECO:0007669"/>
    <property type="project" value="InterPro"/>
</dbReference>
<name>A0A6G0SYN2_APHGL</name>
<dbReference type="OrthoDB" id="6625366at2759"/>
<feature type="domain" description="DUF659" evidence="1">
    <location>
        <begin position="94"/>
        <end position="237"/>
    </location>
</feature>
<comment type="caution">
    <text evidence="2">The sequence shown here is derived from an EMBL/GenBank/DDBJ whole genome shotgun (WGS) entry which is preliminary data.</text>
</comment>
<dbReference type="InterPro" id="IPR012337">
    <property type="entry name" value="RNaseH-like_sf"/>
</dbReference>
<dbReference type="EMBL" id="VYZN01000662">
    <property type="protein sequence ID" value="KAE9522767.1"/>
    <property type="molecule type" value="Genomic_DNA"/>
</dbReference>
<organism evidence="2 3">
    <name type="scientific">Aphis glycines</name>
    <name type="common">Soybean aphid</name>
    <dbReference type="NCBI Taxonomy" id="307491"/>
    <lineage>
        <taxon>Eukaryota</taxon>
        <taxon>Metazoa</taxon>
        <taxon>Ecdysozoa</taxon>
        <taxon>Arthropoda</taxon>
        <taxon>Hexapoda</taxon>
        <taxon>Insecta</taxon>
        <taxon>Pterygota</taxon>
        <taxon>Neoptera</taxon>
        <taxon>Paraneoptera</taxon>
        <taxon>Hemiptera</taxon>
        <taxon>Sternorrhyncha</taxon>
        <taxon>Aphidomorpha</taxon>
        <taxon>Aphidoidea</taxon>
        <taxon>Aphididae</taxon>
        <taxon>Aphidini</taxon>
        <taxon>Aphis</taxon>
        <taxon>Aphis</taxon>
    </lineage>
</organism>
<evidence type="ECO:0000313" key="2">
    <source>
        <dbReference type="EMBL" id="KAE9522767.1"/>
    </source>
</evidence>
<dbReference type="Proteomes" id="UP000475862">
    <property type="component" value="Unassembled WGS sequence"/>
</dbReference>
<dbReference type="GO" id="GO:0006357">
    <property type="term" value="P:regulation of transcription by RNA polymerase II"/>
    <property type="evidence" value="ECO:0007669"/>
    <property type="project" value="InterPro"/>
</dbReference>